<feature type="domain" description="Glycosyl transferase family 51" evidence="22">
    <location>
        <begin position="82"/>
        <end position="259"/>
    </location>
</feature>
<evidence type="ECO:0000256" key="20">
    <source>
        <dbReference type="SAM" id="Phobius"/>
    </source>
</evidence>
<evidence type="ECO:0000259" key="22">
    <source>
        <dbReference type="Pfam" id="PF00912"/>
    </source>
</evidence>
<gene>
    <name evidence="23" type="ORF">HME9302_01259</name>
</gene>
<dbReference type="OrthoDB" id="9766909at2"/>
<dbReference type="Pfam" id="PF00912">
    <property type="entry name" value="Transgly"/>
    <property type="match status" value="1"/>
</dbReference>
<keyword evidence="12" id="KW-0573">Peptidoglycan synthesis</keyword>
<evidence type="ECO:0000256" key="18">
    <source>
        <dbReference type="ARBA" id="ARBA00049902"/>
    </source>
</evidence>
<keyword evidence="5" id="KW-0121">Carboxypeptidase</keyword>
<evidence type="ECO:0000256" key="1">
    <source>
        <dbReference type="ARBA" id="ARBA00004370"/>
    </source>
</evidence>
<dbReference type="InterPro" id="IPR023346">
    <property type="entry name" value="Lysozyme-like_dom_sf"/>
</dbReference>
<keyword evidence="24" id="KW-1185">Reference proteome</keyword>
<dbReference type="Gene3D" id="3.40.710.10">
    <property type="entry name" value="DD-peptidase/beta-lactamase superfamily"/>
    <property type="match status" value="2"/>
</dbReference>
<dbReference type="GO" id="GO:0008955">
    <property type="term" value="F:peptidoglycan glycosyltransferase activity"/>
    <property type="evidence" value="ECO:0007669"/>
    <property type="project" value="UniProtKB-EC"/>
</dbReference>
<comment type="similarity">
    <text evidence="3">In the C-terminal section; belongs to the transpeptidase family.</text>
</comment>
<keyword evidence="9 20" id="KW-0812">Transmembrane</keyword>
<dbReference type="GO" id="GO:0030288">
    <property type="term" value="C:outer membrane-bounded periplasmic space"/>
    <property type="evidence" value="ECO:0007669"/>
    <property type="project" value="TreeGrafter"/>
</dbReference>
<comment type="similarity">
    <text evidence="4">In the N-terminal section; belongs to the glycosyltransferase 51 family.</text>
</comment>
<dbReference type="GO" id="GO:0004180">
    <property type="term" value="F:carboxypeptidase activity"/>
    <property type="evidence" value="ECO:0007669"/>
    <property type="project" value="UniProtKB-KW"/>
</dbReference>
<dbReference type="Proteomes" id="UP000253727">
    <property type="component" value="Unassembled WGS sequence"/>
</dbReference>
<evidence type="ECO:0000256" key="10">
    <source>
        <dbReference type="ARBA" id="ARBA00022801"/>
    </source>
</evidence>
<dbReference type="GO" id="GO:0008360">
    <property type="term" value="P:regulation of cell shape"/>
    <property type="evidence" value="ECO:0007669"/>
    <property type="project" value="UniProtKB-KW"/>
</dbReference>
<evidence type="ECO:0000256" key="13">
    <source>
        <dbReference type="ARBA" id="ARBA00022989"/>
    </source>
</evidence>
<keyword evidence="13 20" id="KW-1133">Transmembrane helix</keyword>
<protein>
    <recommendedName>
        <fullName evidence="17">peptidoglycan glycosyltransferase</fullName>
        <ecNumber evidence="17">2.4.99.28</ecNumber>
    </recommendedName>
</protein>
<keyword evidence="10 23" id="KW-0378">Hydrolase</keyword>
<evidence type="ECO:0000256" key="4">
    <source>
        <dbReference type="ARBA" id="ARBA00007739"/>
    </source>
</evidence>
<proteinExistence type="inferred from homology"/>
<dbReference type="AlphaFoldDB" id="A0A369Q6L4"/>
<evidence type="ECO:0000313" key="24">
    <source>
        <dbReference type="Proteomes" id="UP000253727"/>
    </source>
</evidence>
<keyword evidence="16" id="KW-0961">Cell wall biogenesis/degradation</keyword>
<sequence length="856" mass="94126">MANQLTGESIRYRIRRDASGAWSWMRRIMREHRLVRWAIYAALAGFAALFLLWAYLVYNLPDASTLEDYEPPLPTMVRGIDGEIVGSFARDRRVQLQYADFPRPLINAYLAAEDRTFFSHGGVDLTGTLNAVFDFATKFGSGERAVGGSTITQQVAKNSLLGDEYSVTRKLKEMLLAGDIEDVLTKQEILELYLNDIPLGRRSFGVQAAARAYFNKDVGDLDLHQFAFLAILPKAPERYGRAGNEERAIERRNWVLGQMAENGWASEADVTRAKAQPLGLEKQVSAYRSADAGYFMEEVRRQLLDRYGENAEDGANSVYGGGLWVRTSLDTELQDAARDALRAGMLRYHGNRGWTGPVAKLNPDNGSLTQQLASSNLDINYKDWRIGVVTARDGNSATIGFTDGETYPLSGAPGSLKVADVVVAEESGDGYRLRAIPEVSGGFAAQDVHTGRVLAMQGGFDSRLGSFNRATQAERQPGSTIKPFVYATGLDNGMTPATQVPDQTYCYYQGSKLGRKCFTNFGGSRGGGIYPMRFGLEQSRNLMTVHIAMEAGMPNVIKTFEKVGIGSYEPYPAFALGAGDTTVIKMVNAYAALANHGLQHEPSVIDYVQNRQGEVIWRADDRKCEACNMPKWDGAPMPRLPESGKQVIDARTAYQTVHMLEGVVQRGTATRLRSLELPLFGKTGTTTGPTNAWFVGGSPDIVAGTYLGFDQPRDMGNYVQGGNTAAPIFQQFVKDTKDRWSGSPFTAPKGVRMVRVDRRSGKRVFDAWPGTDPKAAVIWEAFKPDTEPPRATKQDELQAKREELLALIRKGQRGPRVSRPSTSRPSSSKPPPQSQPTPQPEPTIPVVSIPVIQPTT</sequence>
<dbReference type="SUPFAM" id="SSF53955">
    <property type="entry name" value="Lysozyme-like"/>
    <property type="match status" value="1"/>
</dbReference>
<dbReference type="Gene3D" id="1.10.3810.10">
    <property type="entry name" value="Biosynthetic peptidoglycan transglycosylase-like"/>
    <property type="match status" value="1"/>
</dbReference>
<evidence type="ECO:0000313" key="23">
    <source>
        <dbReference type="EMBL" id="RDC60060.1"/>
    </source>
</evidence>
<dbReference type="PANTHER" id="PTHR32282:SF27">
    <property type="entry name" value="PENICILLIN-BINDING PROTEIN 1A"/>
    <property type="match status" value="1"/>
</dbReference>
<accession>A0A369Q6L4</accession>
<evidence type="ECO:0000259" key="21">
    <source>
        <dbReference type="Pfam" id="PF00905"/>
    </source>
</evidence>
<evidence type="ECO:0000256" key="2">
    <source>
        <dbReference type="ARBA" id="ARBA00004752"/>
    </source>
</evidence>
<evidence type="ECO:0000256" key="7">
    <source>
        <dbReference type="ARBA" id="ARBA00022676"/>
    </source>
</evidence>
<evidence type="ECO:0000256" key="5">
    <source>
        <dbReference type="ARBA" id="ARBA00022645"/>
    </source>
</evidence>
<keyword evidence="6" id="KW-0645">Protease</keyword>
<dbReference type="GO" id="GO:0071555">
    <property type="term" value="P:cell wall organization"/>
    <property type="evidence" value="ECO:0007669"/>
    <property type="project" value="UniProtKB-KW"/>
</dbReference>
<dbReference type="InterPro" id="IPR001460">
    <property type="entry name" value="PCN-bd_Tpept"/>
</dbReference>
<evidence type="ECO:0000256" key="8">
    <source>
        <dbReference type="ARBA" id="ARBA00022679"/>
    </source>
</evidence>
<dbReference type="GO" id="GO:0008658">
    <property type="term" value="F:penicillin binding"/>
    <property type="evidence" value="ECO:0007669"/>
    <property type="project" value="InterPro"/>
</dbReference>
<dbReference type="Pfam" id="PF00905">
    <property type="entry name" value="Transpeptidase"/>
    <property type="match status" value="1"/>
</dbReference>
<comment type="subcellular location">
    <subcellularLocation>
        <location evidence="1">Membrane</location>
    </subcellularLocation>
</comment>
<keyword evidence="11" id="KW-0133">Cell shape</keyword>
<comment type="pathway">
    <text evidence="2">Cell wall biogenesis; peptidoglycan biosynthesis.</text>
</comment>
<evidence type="ECO:0000256" key="9">
    <source>
        <dbReference type="ARBA" id="ARBA00022692"/>
    </source>
</evidence>
<evidence type="ECO:0000256" key="11">
    <source>
        <dbReference type="ARBA" id="ARBA00022960"/>
    </source>
</evidence>
<keyword evidence="7 23" id="KW-0328">Glycosyltransferase</keyword>
<evidence type="ECO:0000256" key="17">
    <source>
        <dbReference type="ARBA" id="ARBA00044770"/>
    </source>
</evidence>
<dbReference type="RefSeq" id="WP_115366298.1">
    <property type="nucleotide sequence ID" value="NZ_QBKA01000002.1"/>
</dbReference>
<dbReference type="InterPro" id="IPR012338">
    <property type="entry name" value="Beta-lactam/transpept-like"/>
</dbReference>
<name>A0A369Q6L4_9SPHN</name>
<evidence type="ECO:0000256" key="19">
    <source>
        <dbReference type="SAM" id="MobiDB-lite"/>
    </source>
</evidence>
<evidence type="ECO:0000256" key="14">
    <source>
        <dbReference type="ARBA" id="ARBA00023136"/>
    </source>
</evidence>
<dbReference type="UniPathway" id="UPA00219"/>
<dbReference type="InterPro" id="IPR036950">
    <property type="entry name" value="PBP_transglycosylase"/>
</dbReference>
<dbReference type="GO" id="GO:0016020">
    <property type="term" value="C:membrane"/>
    <property type="evidence" value="ECO:0007669"/>
    <property type="project" value="UniProtKB-SubCell"/>
</dbReference>
<evidence type="ECO:0000256" key="6">
    <source>
        <dbReference type="ARBA" id="ARBA00022670"/>
    </source>
</evidence>
<dbReference type="PANTHER" id="PTHR32282">
    <property type="entry name" value="BINDING PROTEIN TRANSPEPTIDASE, PUTATIVE-RELATED"/>
    <property type="match status" value="1"/>
</dbReference>
<evidence type="ECO:0000256" key="3">
    <source>
        <dbReference type="ARBA" id="ARBA00007090"/>
    </source>
</evidence>
<dbReference type="GO" id="GO:0006508">
    <property type="term" value="P:proteolysis"/>
    <property type="evidence" value="ECO:0007669"/>
    <property type="project" value="UniProtKB-KW"/>
</dbReference>
<organism evidence="23 24">
    <name type="scientific">Alteripontixanthobacter maritimus</name>
    <dbReference type="NCBI Taxonomy" id="2161824"/>
    <lineage>
        <taxon>Bacteria</taxon>
        <taxon>Pseudomonadati</taxon>
        <taxon>Pseudomonadota</taxon>
        <taxon>Alphaproteobacteria</taxon>
        <taxon>Sphingomonadales</taxon>
        <taxon>Erythrobacteraceae</taxon>
        <taxon>Alteripontixanthobacter</taxon>
    </lineage>
</organism>
<comment type="catalytic activity">
    <reaction evidence="18">
        <text>[GlcNAc-(1-&gt;4)-Mur2Ac(oyl-L-Ala-gamma-D-Glu-L-Lys-D-Ala-D-Ala)](n)-di-trans,octa-cis-undecaprenyl diphosphate + beta-D-GlcNAc-(1-&gt;4)-Mur2Ac(oyl-L-Ala-gamma-D-Glu-L-Lys-D-Ala-D-Ala)-di-trans,octa-cis-undecaprenyl diphosphate = [GlcNAc-(1-&gt;4)-Mur2Ac(oyl-L-Ala-gamma-D-Glu-L-Lys-D-Ala-D-Ala)](n+1)-di-trans,octa-cis-undecaprenyl diphosphate + di-trans,octa-cis-undecaprenyl diphosphate + H(+)</text>
        <dbReference type="Rhea" id="RHEA:23708"/>
        <dbReference type="Rhea" id="RHEA-COMP:9602"/>
        <dbReference type="Rhea" id="RHEA-COMP:9603"/>
        <dbReference type="ChEBI" id="CHEBI:15378"/>
        <dbReference type="ChEBI" id="CHEBI:58405"/>
        <dbReference type="ChEBI" id="CHEBI:60033"/>
        <dbReference type="ChEBI" id="CHEBI:78435"/>
        <dbReference type="EC" id="2.4.99.28"/>
    </reaction>
</comment>
<evidence type="ECO:0000256" key="15">
    <source>
        <dbReference type="ARBA" id="ARBA00023268"/>
    </source>
</evidence>
<reference evidence="23 24" key="1">
    <citation type="submission" date="2018-04" db="EMBL/GenBank/DDBJ databases">
        <title>Altererythrobacter sp. HME9302 genome sequencing and assembly.</title>
        <authorList>
            <person name="Kang H."/>
            <person name="Kim H."/>
            <person name="Joh K."/>
        </authorList>
    </citation>
    <scope>NUCLEOTIDE SEQUENCE [LARGE SCALE GENOMIC DNA]</scope>
    <source>
        <strain evidence="23 24">HME9302</strain>
    </source>
</reference>
<dbReference type="InterPro" id="IPR050396">
    <property type="entry name" value="Glycosyltr_51/Transpeptidase"/>
</dbReference>
<evidence type="ECO:0000256" key="16">
    <source>
        <dbReference type="ARBA" id="ARBA00023316"/>
    </source>
</evidence>
<feature type="transmembrane region" description="Helical" evidence="20">
    <location>
        <begin position="34"/>
        <end position="56"/>
    </location>
</feature>
<keyword evidence="8 23" id="KW-0808">Transferase</keyword>
<dbReference type="EMBL" id="QBKA01000002">
    <property type="protein sequence ID" value="RDC60060.1"/>
    <property type="molecule type" value="Genomic_DNA"/>
</dbReference>
<feature type="domain" description="Penicillin-binding protein transpeptidase" evidence="21">
    <location>
        <begin position="442"/>
        <end position="732"/>
    </location>
</feature>
<dbReference type="GO" id="GO:0009252">
    <property type="term" value="P:peptidoglycan biosynthetic process"/>
    <property type="evidence" value="ECO:0007669"/>
    <property type="project" value="UniProtKB-UniPathway"/>
</dbReference>
<keyword evidence="14 20" id="KW-0472">Membrane</keyword>
<feature type="compositionally biased region" description="Low complexity" evidence="19">
    <location>
        <begin position="815"/>
        <end position="827"/>
    </location>
</feature>
<evidence type="ECO:0000256" key="12">
    <source>
        <dbReference type="ARBA" id="ARBA00022984"/>
    </source>
</evidence>
<dbReference type="SUPFAM" id="SSF56601">
    <property type="entry name" value="beta-lactamase/transpeptidase-like"/>
    <property type="match status" value="1"/>
</dbReference>
<comment type="caution">
    <text evidence="23">The sequence shown here is derived from an EMBL/GenBank/DDBJ whole genome shotgun (WGS) entry which is preliminary data.</text>
</comment>
<feature type="compositionally biased region" description="Pro residues" evidence="19">
    <location>
        <begin position="828"/>
        <end position="843"/>
    </location>
</feature>
<keyword evidence="15" id="KW-0511">Multifunctional enzyme</keyword>
<dbReference type="InterPro" id="IPR001264">
    <property type="entry name" value="Glyco_trans_51"/>
</dbReference>
<feature type="region of interest" description="Disordered" evidence="19">
    <location>
        <begin position="807"/>
        <end position="856"/>
    </location>
</feature>
<dbReference type="EC" id="2.4.99.28" evidence="17"/>